<evidence type="ECO:0000256" key="5">
    <source>
        <dbReference type="ARBA" id="ARBA00022840"/>
    </source>
</evidence>
<comment type="subcellular location">
    <subcellularLocation>
        <location evidence="10 11">Cytoplasm</location>
    </subcellularLocation>
</comment>
<organism evidence="15 16">
    <name type="scientific">Nocardioides jishulii</name>
    <dbReference type="NCBI Taxonomy" id="2575440"/>
    <lineage>
        <taxon>Bacteria</taxon>
        <taxon>Bacillati</taxon>
        <taxon>Actinomycetota</taxon>
        <taxon>Actinomycetes</taxon>
        <taxon>Propionibacteriales</taxon>
        <taxon>Nocardioidaceae</taxon>
        <taxon>Nocardioides</taxon>
    </lineage>
</organism>
<comment type="caution">
    <text evidence="15">The sequence shown here is derived from an EMBL/GenBank/DDBJ whole genome shotgun (WGS) entry which is preliminary data.</text>
</comment>
<dbReference type="GO" id="GO:0051301">
    <property type="term" value="P:cell division"/>
    <property type="evidence" value="ECO:0007669"/>
    <property type="project" value="UniProtKB-KW"/>
</dbReference>
<keyword evidence="16" id="KW-1185">Reference proteome</keyword>
<keyword evidence="9 10" id="KW-0961">Cell wall biogenesis/degradation</keyword>
<dbReference type="Gene3D" id="3.90.190.20">
    <property type="entry name" value="Mur ligase, C-terminal domain"/>
    <property type="match status" value="1"/>
</dbReference>
<dbReference type="GO" id="GO:0005737">
    <property type="term" value="C:cytoplasm"/>
    <property type="evidence" value="ECO:0007669"/>
    <property type="project" value="UniProtKB-SubCell"/>
</dbReference>
<comment type="caution">
    <text evidence="10">Lacks conserved residue(s) required for the propagation of feature annotation.</text>
</comment>
<evidence type="ECO:0000256" key="1">
    <source>
        <dbReference type="ARBA" id="ARBA00022490"/>
    </source>
</evidence>
<dbReference type="InterPro" id="IPR013221">
    <property type="entry name" value="Mur_ligase_cen"/>
</dbReference>
<feature type="domain" description="Mur ligase N-terminal catalytic" evidence="12">
    <location>
        <begin position="32"/>
        <end position="74"/>
    </location>
</feature>
<comment type="function">
    <text evidence="10 11">Involved in cell wall formation. Catalyzes the final step in the synthesis of UDP-N-acetylmuramoyl-pentapeptide, the precursor of murein.</text>
</comment>
<feature type="domain" description="Mur ligase C-terminal" evidence="13">
    <location>
        <begin position="320"/>
        <end position="448"/>
    </location>
</feature>
<dbReference type="Gene3D" id="3.40.1390.10">
    <property type="entry name" value="MurE/MurF, N-terminal domain"/>
    <property type="match status" value="1"/>
</dbReference>
<evidence type="ECO:0000313" key="15">
    <source>
        <dbReference type="EMBL" id="TKI61662.1"/>
    </source>
</evidence>
<sequence length="466" mass="47521">MIPMTLAEIAVVVGGVLDGEGAADVLVTGPASIDSRAVPHGGLFVAVVGERVDGHDYAGGAVEGGAAGVLGTHPCGVPAVLVADPVVALGGLARHVLDQLDGVTVLAMTGSQGKTGTKDYLAALLAPEGPTVATAGNNNNELGVPLTVLRADATTRYLVVEMGARGVGHIAALCEIAPPQVAAVLNIGTAHVGEFGSREMIAVAKGEILEALPPEGTAVLNAGDPLTSAMGVRTRATVMSFGVDAELAGVAWRDLRLDPTGRASFELGHDGHWVPVHLTQIGVHQVENAAAAAAMALAVGVSLDDVAQRLSSVADVSRWRMEPHVRADGLLVVNDAYNANPESMSAAVRTLAHLGRSREGRSIAVLGVMRELGARSEEGHRRVGQVVAESGVDVLVTVGPEAAAVAEGAKADPAWRGEAIVTASRDEALSWVRENVTAADAVLVKASRGAALEHIVEGILEGTADR</sequence>
<dbReference type="GO" id="GO:0005524">
    <property type="term" value="F:ATP binding"/>
    <property type="evidence" value="ECO:0007669"/>
    <property type="project" value="UniProtKB-UniRule"/>
</dbReference>
<evidence type="ECO:0000313" key="16">
    <source>
        <dbReference type="Proteomes" id="UP000307808"/>
    </source>
</evidence>
<dbReference type="GO" id="GO:0047480">
    <property type="term" value="F:UDP-N-acetylmuramoyl-tripeptide-D-alanyl-D-alanine ligase activity"/>
    <property type="evidence" value="ECO:0007669"/>
    <property type="project" value="UniProtKB-UniRule"/>
</dbReference>
<evidence type="ECO:0000259" key="13">
    <source>
        <dbReference type="Pfam" id="PF02875"/>
    </source>
</evidence>
<keyword evidence="3 10" id="KW-0132">Cell division</keyword>
<dbReference type="InterPro" id="IPR035911">
    <property type="entry name" value="MurE/MurF_N"/>
</dbReference>
<evidence type="ECO:0000259" key="14">
    <source>
        <dbReference type="Pfam" id="PF08245"/>
    </source>
</evidence>
<dbReference type="GO" id="GO:0009252">
    <property type="term" value="P:peptidoglycan biosynthetic process"/>
    <property type="evidence" value="ECO:0007669"/>
    <property type="project" value="UniProtKB-UniRule"/>
</dbReference>
<reference evidence="15 16" key="1">
    <citation type="submission" date="2019-04" db="EMBL/GenBank/DDBJ databases">
        <authorList>
            <person name="Dong K."/>
        </authorList>
    </citation>
    <scope>NUCLEOTIDE SEQUENCE [LARGE SCALE GENOMIC DNA]</scope>
    <source>
        <strain evidence="16">dk3543</strain>
    </source>
</reference>
<dbReference type="InterPro" id="IPR004101">
    <property type="entry name" value="Mur_ligase_C"/>
</dbReference>
<dbReference type="SUPFAM" id="SSF53623">
    <property type="entry name" value="MurD-like peptide ligases, catalytic domain"/>
    <property type="match status" value="1"/>
</dbReference>
<dbReference type="Pfam" id="PF08245">
    <property type="entry name" value="Mur_ligase_M"/>
    <property type="match status" value="1"/>
</dbReference>
<name>A0A4U2YM79_9ACTN</name>
<keyword evidence="2 10" id="KW-0436">Ligase</keyword>
<accession>A0A4U2YM79</accession>
<dbReference type="SUPFAM" id="SSF53244">
    <property type="entry name" value="MurD-like peptide ligases, peptide-binding domain"/>
    <property type="match status" value="1"/>
</dbReference>
<dbReference type="InterPro" id="IPR000713">
    <property type="entry name" value="Mur_ligase_N"/>
</dbReference>
<dbReference type="InterPro" id="IPR036615">
    <property type="entry name" value="Mur_ligase_C_dom_sf"/>
</dbReference>
<evidence type="ECO:0000256" key="2">
    <source>
        <dbReference type="ARBA" id="ARBA00022598"/>
    </source>
</evidence>
<evidence type="ECO:0000256" key="6">
    <source>
        <dbReference type="ARBA" id="ARBA00022960"/>
    </source>
</evidence>
<dbReference type="SUPFAM" id="SSF63418">
    <property type="entry name" value="MurE/MurF N-terminal domain"/>
    <property type="match status" value="1"/>
</dbReference>
<dbReference type="EC" id="6.3.2.10" evidence="10 11"/>
<evidence type="ECO:0000256" key="3">
    <source>
        <dbReference type="ARBA" id="ARBA00022618"/>
    </source>
</evidence>
<protein>
    <recommendedName>
        <fullName evidence="10 11">UDP-N-acetylmuramoyl-tripeptide--D-alanyl-D-alanine ligase</fullName>
        <ecNumber evidence="10 11">6.3.2.10</ecNumber>
    </recommendedName>
    <alternativeName>
        <fullName evidence="10">D-alanyl-D-alanine-adding enzyme</fullName>
    </alternativeName>
</protein>
<dbReference type="EMBL" id="SZPY01000003">
    <property type="protein sequence ID" value="TKI61662.1"/>
    <property type="molecule type" value="Genomic_DNA"/>
</dbReference>
<dbReference type="InterPro" id="IPR005863">
    <property type="entry name" value="UDP-N-AcMur_synth"/>
</dbReference>
<dbReference type="InterPro" id="IPR036565">
    <property type="entry name" value="Mur-like_cat_sf"/>
</dbReference>
<dbReference type="NCBIfam" id="TIGR01143">
    <property type="entry name" value="murF"/>
    <property type="match status" value="1"/>
</dbReference>
<keyword evidence="6 10" id="KW-0133">Cell shape</keyword>
<dbReference type="GO" id="GO:0008360">
    <property type="term" value="P:regulation of cell shape"/>
    <property type="evidence" value="ECO:0007669"/>
    <property type="project" value="UniProtKB-KW"/>
</dbReference>
<feature type="domain" description="Mur ligase central" evidence="14">
    <location>
        <begin position="109"/>
        <end position="296"/>
    </location>
</feature>
<dbReference type="OrthoDB" id="9800958at2"/>
<evidence type="ECO:0000256" key="8">
    <source>
        <dbReference type="ARBA" id="ARBA00023306"/>
    </source>
</evidence>
<dbReference type="PANTHER" id="PTHR43024:SF1">
    <property type="entry name" value="UDP-N-ACETYLMURAMOYL-TRIPEPTIDE--D-ALANYL-D-ALANINE LIGASE"/>
    <property type="match status" value="1"/>
</dbReference>
<dbReference type="Gene3D" id="3.40.1190.10">
    <property type="entry name" value="Mur-like, catalytic domain"/>
    <property type="match status" value="1"/>
</dbReference>
<dbReference type="UniPathway" id="UPA00219"/>
<evidence type="ECO:0000259" key="12">
    <source>
        <dbReference type="Pfam" id="PF01225"/>
    </source>
</evidence>
<keyword evidence="7 10" id="KW-0573">Peptidoglycan synthesis</keyword>
<dbReference type="HAMAP" id="MF_02019">
    <property type="entry name" value="MurF"/>
    <property type="match status" value="1"/>
</dbReference>
<keyword evidence="8 10" id="KW-0131">Cell cycle</keyword>
<dbReference type="AlphaFoldDB" id="A0A4U2YM79"/>
<gene>
    <name evidence="10" type="primary">murF</name>
    <name evidence="15" type="ORF">FC770_12910</name>
</gene>
<keyword evidence="5 10" id="KW-0067">ATP-binding</keyword>
<dbReference type="PANTHER" id="PTHR43024">
    <property type="entry name" value="UDP-N-ACETYLMURAMOYL-TRIPEPTIDE--D-ALANYL-D-ALANINE LIGASE"/>
    <property type="match status" value="1"/>
</dbReference>
<evidence type="ECO:0000256" key="7">
    <source>
        <dbReference type="ARBA" id="ARBA00022984"/>
    </source>
</evidence>
<evidence type="ECO:0000256" key="11">
    <source>
        <dbReference type="RuleBase" id="RU004136"/>
    </source>
</evidence>
<dbReference type="Proteomes" id="UP000307808">
    <property type="component" value="Unassembled WGS sequence"/>
</dbReference>
<dbReference type="GO" id="GO:0008766">
    <property type="term" value="F:UDP-N-acetylmuramoylalanyl-D-glutamyl-2,6-diaminopimelate-D-alanyl-D-alanine ligase activity"/>
    <property type="evidence" value="ECO:0007669"/>
    <property type="project" value="RHEA"/>
</dbReference>
<proteinExistence type="inferred from homology"/>
<evidence type="ECO:0000256" key="4">
    <source>
        <dbReference type="ARBA" id="ARBA00022741"/>
    </source>
</evidence>
<keyword evidence="1 10" id="KW-0963">Cytoplasm</keyword>
<comment type="catalytic activity">
    <reaction evidence="10 11">
        <text>D-alanyl-D-alanine + UDP-N-acetyl-alpha-D-muramoyl-L-alanyl-gamma-D-glutamyl-meso-2,6-diaminopimelate + ATP = UDP-N-acetyl-alpha-D-muramoyl-L-alanyl-gamma-D-glutamyl-meso-2,6-diaminopimeloyl-D-alanyl-D-alanine + ADP + phosphate + H(+)</text>
        <dbReference type="Rhea" id="RHEA:28374"/>
        <dbReference type="ChEBI" id="CHEBI:15378"/>
        <dbReference type="ChEBI" id="CHEBI:30616"/>
        <dbReference type="ChEBI" id="CHEBI:43474"/>
        <dbReference type="ChEBI" id="CHEBI:57822"/>
        <dbReference type="ChEBI" id="CHEBI:61386"/>
        <dbReference type="ChEBI" id="CHEBI:83905"/>
        <dbReference type="ChEBI" id="CHEBI:456216"/>
        <dbReference type="EC" id="6.3.2.10"/>
    </reaction>
</comment>
<evidence type="ECO:0000256" key="10">
    <source>
        <dbReference type="HAMAP-Rule" id="MF_02019"/>
    </source>
</evidence>
<evidence type="ECO:0000256" key="9">
    <source>
        <dbReference type="ARBA" id="ARBA00023316"/>
    </source>
</evidence>
<dbReference type="Pfam" id="PF02875">
    <property type="entry name" value="Mur_ligase_C"/>
    <property type="match status" value="1"/>
</dbReference>
<dbReference type="Pfam" id="PF01225">
    <property type="entry name" value="Mur_ligase"/>
    <property type="match status" value="1"/>
</dbReference>
<dbReference type="InterPro" id="IPR051046">
    <property type="entry name" value="MurCDEF_CellWall_CoF430Synth"/>
</dbReference>
<comment type="pathway">
    <text evidence="10 11">Cell wall biogenesis; peptidoglycan biosynthesis.</text>
</comment>
<dbReference type="GO" id="GO:0071555">
    <property type="term" value="P:cell wall organization"/>
    <property type="evidence" value="ECO:0007669"/>
    <property type="project" value="UniProtKB-KW"/>
</dbReference>
<keyword evidence="4 10" id="KW-0547">Nucleotide-binding</keyword>
<comment type="similarity">
    <text evidence="10">Belongs to the MurCDEF family. MurF subfamily.</text>
</comment>